<reference evidence="1" key="1">
    <citation type="journal article" date="2015" name="Nature">
        <title>Complex archaea that bridge the gap between prokaryotes and eukaryotes.</title>
        <authorList>
            <person name="Spang A."/>
            <person name="Saw J.H."/>
            <person name="Jorgensen S.L."/>
            <person name="Zaremba-Niedzwiedzka K."/>
            <person name="Martijn J."/>
            <person name="Lind A.E."/>
            <person name="van Eijk R."/>
            <person name="Schleper C."/>
            <person name="Guy L."/>
            <person name="Ettema T.J."/>
        </authorList>
    </citation>
    <scope>NUCLEOTIDE SEQUENCE</scope>
</reference>
<dbReference type="EMBL" id="LAZR01000330">
    <property type="protein sequence ID" value="KKN74196.1"/>
    <property type="molecule type" value="Genomic_DNA"/>
</dbReference>
<comment type="caution">
    <text evidence="1">The sequence shown here is derived from an EMBL/GenBank/DDBJ whole genome shotgun (WGS) entry which is preliminary data.</text>
</comment>
<dbReference type="SUPFAM" id="SSF51161">
    <property type="entry name" value="Trimeric LpxA-like enzymes"/>
    <property type="match status" value="1"/>
</dbReference>
<organism evidence="1">
    <name type="scientific">marine sediment metagenome</name>
    <dbReference type="NCBI Taxonomy" id="412755"/>
    <lineage>
        <taxon>unclassified sequences</taxon>
        <taxon>metagenomes</taxon>
        <taxon>ecological metagenomes</taxon>
    </lineage>
</organism>
<gene>
    <name evidence="1" type="ORF">LCGC14_0392820</name>
</gene>
<dbReference type="InterPro" id="IPR011004">
    <property type="entry name" value="Trimer_LpxA-like_sf"/>
</dbReference>
<protein>
    <submittedName>
        <fullName evidence="1">Uncharacterized protein</fullName>
    </submittedName>
</protein>
<sequence>MVVINHDIRANNGKYIVMPPHKLGQSGWGNLAIPNTTSPGGDTAAVYPVNTKFVDFDRSFIYGYVSGVDESTKANIGLFNSGRQEVITWGATAGVLGDTKVGILANTLDVETTAAANIFAGGYLMPRTNPYSDYRIISNTKYDEGRVTGEMDIVIEDGLTAAVTASQASCYLDKNPFLTMWQHWGHAVESQSVVGVTLIIATASTYQWVQTFGPVHIPSDEVLGSGSYIRDGFFAGDGSILGATTAILRQYAGPAISGGTNASAFQMTWLVKLQLER</sequence>
<dbReference type="AlphaFoldDB" id="A0A0F9VL09"/>
<name>A0A0F9VL09_9ZZZZ</name>
<evidence type="ECO:0000313" key="1">
    <source>
        <dbReference type="EMBL" id="KKN74196.1"/>
    </source>
</evidence>
<accession>A0A0F9VL09</accession>
<proteinExistence type="predicted"/>